<dbReference type="RefSeq" id="WP_229160285.1">
    <property type="nucleotide sequence ID" value="NZ_JAJEWP010000002.1"/>
</dbReference>
<evidence type="ECO:0000256" key="1">
    <source>
        <dbReference type="SAM" id="Phobius"/>
    </source>
</evidence>
<keyword evidence="3" id="KW-1185">Reference proteome</keyword>
<dbReference type="EMBL" id="JAJEWP010000002">
    <property type="protein sequence ID" value="MCC2616697.1"/>
    <property type="molecule type" value="Genomic_DNA"/>
</dbReference>
<reference evidence="2 3" key="1">
    <citation type="submission" date="2021-10" db="EMBL/GenBank/DDBJ databases">
        <title>Draft genome of Aestuariibacter halophilus JC2043.</title>
        <authorList>
            <person name="Emsley S.A."/>
            <person name="Pfannmuller K.M."/>
            <person name="Ushijima B."/>
            <person name="Saw J.H."/>
            <person name="Videau P."/>
        </authorList>
    </citation>
    <scope>NUCLEOTIDE SEQUENCE [LARGE SCALE GENOMIC DNA]</scope>
    <source>
        <strain evidence="2 3">JC2043</strain>
    </source>
</reference>
<evidence type="ECO:0000313" key="2">
    <source>
        <dbReference type="EMBL" id="MCC2616697.1"/>
    </source>
</evidence>
<protein>
    <submittedName>
        <fullName evidence="2">Uncharacterized protein</fullName>
    </submittedName>
</protein>
<keyword evidence="1" id="KW-0812">Transmembrane</keyword>
<organism evidence="2 3">
    <name type="scientific">Fluctibacter halophilus</name>
    <dbReference type="NCBI Taxonomy" id="226011"/>
    <lineage>
        <taxon>Bacteria</taxon>
        <taxon>Pseudomonadati</taxon>
        <taxon>Pseudomonadota</taxon>
        <taxon>Gammaproteobacteria</taxon>
        <taxon>Alteromonadales</taxon>
        <taxon>Alteromonadaceae</taxon>
        <taxon>Fluctibacter</taxon>
    </lineage>
</organism>
<keyword evidence="1" id="KW-0472">Membrane</keyword>
<comment type="caution">
    <text evidence="2">The sequence shown here is derived from an EMBL/GenBank/DDBJ whole genome shotgun (WGS) entry which is preliminary data.</text>
</comment>
<gene>
    <name evidence="2" type="ORF">LJ739_10635</name>
</gene>
<name>A0ABS8G7Y5_9ALTE</name>
<sequence>MSDVIYQSGRLLVSSTLFRTARRSYRIRDIERITIKRPLFWFSLPLAIGSYLLLKEYSQYLFEEEKYVCLFTMTIVPVTFWFIGTLSITSKSYSNDDAITGFMPRLQKTRKAIESVIFNSSTTFETKENKHG</sequence>
<proteinExistence type="predicted"/>
<accession>A0ABS8G7Y5</accession>
<keyword evidence="1" id="KW-1133">Transmembrane helix</keyword>
<feature type="transmembrane region" description="Helical" evidence="1">
    <location>
        <begin position="66"/>
        <end position="84"/>
    </location>
</feature>
<dbReference type="Proteomes" id="UP001520878">
    <property type="component" value="Unassembled WGS sequence"/>
</dbReference>
<evidence type="ECO:0000313" key="3">
    <source>
        <dbReference type="Proteomes" id="UP001520878"/>
    </source>
</evidence>